<protein>
    <submittedName>
        <fullName evidence="3">Lysophospholipase L1</fullName>
    </submittedName>
</protein>
<dbReference type="OrthoDB" id="2513075at2"/>
<accession>A0A1G7GQH9</accession>
<keyword evidence="4" id="KW-1185">Reference proteome</keyword>
<dbReference type="InterPro" id="IPR036514">
    <property type="entry name" value="SGNH_hydro_sf"/>
</dbReference>
<sequence length="254" mass="27903">MNTRHVVFALLSFCATAAFAQQSQSTATTPVVAAPSPADVERMRTQLADWPNLARYRAEDEALPPPRAGEQRVVFLGDSITDRWGRKVGTFFPGKGYINRGISGQTTPQMLLRFQQDVVRLHPSVLVLLAGTNDIARNTGPSSPMMIEDNLRSMAAIAKDNGIRLVIGSILPAARYRWRPGINGVADIREVNRWLKTFCAENNFVFVDYYTAMADDAGGMKPGLSSDEVHPTEAGYEIMTPLAEQGIAQALNHR</sequence>
<feature type="domain" description="SGNH hydrolase-type esterase" evidence="2">
    <location>
        <begin position="75"/>
        <end position="238"/>
    </location>
</feature>
<dbReference type="Pfam" id="PF13472">
    <property type="entry name" value="Lipase_GDSL_2"/>
    <property type="match status" value="1"/>
</dbReference>
<dbReference type="InterPro" id="IPR013830">
    <property type="entry name" value="SGNH_hydro"/>
</dbReference>
<dbReference type="EMBL" id="LT629690">
    <property type="protein sequence ID" value="SDE90239.1"/>
    <property type="molecule type" value="Genomic_DNA"/>
</dbReference>
<dbReference type="Proteomes" id="UP000182427">
    <property type="component" value="Chromosome I"/>
</dbReference>
<gene>
    <name evidence="3" type="ORF">SAMN05444167_0764</name>
</gene>
<proteinExistence type="predicted"/>
<dbReference type="InterPro" id="IPR051532">
    <property type="entry name" value="Ester_Hydrolysis_Enzymes"/>
</dbReference>
<dbReference type="PANTHER" id="PTHR30383:SF5">
    <property type="entry name" value="SGNH HYDROLASE-TYPE ESTERASE DOMAIN-CONTAINING PROTEIN"/>
    <property type="match status" value="1"/>
</dbReference>
<evidence type="ECO:0000259" key="2">
    <source>
        <dbReference type="Pfam" id="PF13472"/>
    </source>
</evidence>
<dbReference type="SUPFAM" id="SSF52266">
    <property type="entry name" value="SGNH hydrolase"/>
    <property type="match status" value="1"/>
</dbReference>
<keyword evidence="1" id="KW-0732">Signal</keyword>
<feature type="signal peptide" evidence="1">
    <location>
        <begin position="1"/>
        <end position="20"/>
    </location>
</feature>
<name>A0A1G7GQH9_9BACT</name>
<reference evidence="3 4" key="1">
    <citation type="submission" date="2016-10" db="EMBL/GenBank/DDBJ databases">
        <authorList>
            <person name="de Groot N.N."/>
        </authorList>
    </citation>
    <scope>NUCLEOTIDE SEQUENCE [LARGE SCALE GENOMIC DNA]</scope>
    <source>
        <strain evidence="3 4">GAS232</strain>
    </source>
</reference>
<feature type="chain" id="PRO_5009241158" evidence="1">
    <location>
        <begin position="21"/>
        <end position="254"/>
    </location>
</feature>
<dbReference type="RefSeq" id="WP_083343979.1">
    <property type="nucleotide sequence ID" value="NZ_LT629690.1"/>
</dbReference>
<dbReference type="PANTHER" id="PTHR30383">
    <property type="entry name" value="THIOESTERASE 1/PROTEASE 1/LYSOPHOSPHOLIPASE L1"/>
    <property type="match status" value="1"/>
</dbReference>
<dbReference type="Gene3D" id="3.40.50.1110">
    <property type="entry name" value="SGNH hydrolase"/>
    <property type="match status" value="1"/>
</dbReference>
<evidence type="ECO:0000313" key="3">
    <source>
        <dbReference type="EMBL" id="SDE90239.1"/>
    </source>
</evidence>
<dbReference type="GO" id="GO:0004622">
    <property type="term" value="F:phosphatidylcholine lysophospholipase activity"/>
    <property type="evidence" value="ECO:0007669"/>
    <property type="project" value="TreeGrafter"/>
</dbReference>
<organism evidence="3 4">
    <name type="scientific">Terriglobus roseus</name>
    <dbReference type="NCBI Taxonomy" id="392734"/>
    <lineage>
        <taxon>Bacteria</taxon>
        <taxon>Pseudomonadati</taxon>
        <taxon>Acidobacteriota</taxon>
        <taxon>Terriglobia</taxon>
        <taxon>Terriglobales</taxon>
        <taxon>Acidobacteriaceae</taxon>
        <taxon>Terriglobus</taxon>
    </lineage>
</organism>
<dbReference type="CDD" id="cd04501">
    <property type="entry name" value="SGNH_hydrolase_like_4"/>
    <property type="match status" value="1"/>
</dbReference>
<dbReference type="AlphaFoldDB" id="A0A1G7GQH9"/>
<evidence type="ECO:0000313" key="4">
    <source>
        <dbReference type="Proteomes" id="UP000182427"/>
    </source>
</evidence>
<evidence type="ECO:0000256" key="1">
    <source>
        <dbReference type="SAM" id="SignalP"/>
    </source>
</evidence>